<accession>A0A7Y7UL93</accession>
<evidence type="ECO:0000313" key="3">
    <source>
        <dbReference type="Proteomes" id="UP000542889"/>
    </source>
</evidence>
<name>A0A7Y7UL93_LACRH</name>
<reference evidence="2 3" key="1">
    <citation type="submission" date="2020-06" db="EMBL/GenBank/DDBJ databases">
        <title>Lactobacillus rhamnosus QC,genome.</title>
        <authorList>
            <person name="Yi H."/>
            <person name="Jin M."/>
        </authorList>
    </citation>
    <scope>NUCLEOTIDE SEQUENCE [LARGE SCALE GENOMIC DNA]</scope>
    <source>
        <strain evidence="2 3">QC</strain>
    </source>
</reference>
<proteinExistence type="predicted"/>
<dbReference type="EMBL" id="JABXWP010000047">
    <property type="protein sequence ID" value="NVO89726.1"/>
    <property type="molecule type" value="Genomic_DNA"/>
</dbReference>
<organism evidence="2 3">
    <name type="scientific">Lacticaseibacillus rhamnosus</name>
    <name type="common">Lactobacillus rhamnosus</name>
    <dbReference type="NCBI Taxonomy" id="47715"/>
    <lineage>
        <taxon>Bacteria</taxon>
        <taxon>Bacillati</taxon>
        <taxon>Bacillota</taxon>
        <taxon>Bacilli</taxon>
        <taxon>Lactobacillales</taxon>
        <taxon>Lactobacillaceae</taxon>
        <taxon>Lacticaseibacillus</taxon>
    </lineage>
</organism>
<dbReference type="Proteomes" id="UP000542889">
    <property type="component" value="Unassembled WGS sequence"/>
</dbReference>
<evidence type="ECO:0000313" key="2">
    <source>
        <dbReference type="EMBL" id="NVO89726.1"/>
    </source>
</evidence>
<comment type="caution">
    <text evidence="2">The sequence shown here is derived from an EMBL/GenBank/DDBJ whole genome shotgun (WGS) entry which is preliminary data.</text>
</comment>
<sequence length="73" mass="8597">MSELSKIEDLEKKLKVRKQRALAKEYQKLGRLFYKKSNAKSFEQANKILHNLTIDDQKSNRESVPTSSDQYHN</sequence>
<gene>
    <name evidence="2" type="ORF">HWN39_14785</name>
</gene>
<protein>
    <submittedName>
        <fullName evidence="2">Uncharacterized protein</fullName>
    </submittedName>
</protein>
<dbReference type="AlphaFoldDB" id="A0A7Y7UL93"/>
<dbReference type="RefSeq" id="WP_016373330.1">
    <property type="nucleotide sequence ID" value="NZ_JABXWP010000047.1"/>
</dbReference>
<feature type="region of interest" description="Disordered" evidence="1">
    <location>
        <begin position="53"/>
        <end position="73"/>
    </location>
</feature>
<evidence type="ECO:0000256" key="1">
    <source>
        <dbReference type="SAM" id="MobiDB-lite"/>
    </source>
</evidence>
<feature type="compositionally biased region" description="Polar residues" evidence="1">
    <location>
        <begin position="62"/>
        <end position="73"/>
    </location>
</feature>